<dbReference type="SUPFAM" id="SSF51735">
    <property type="entry name" value="NAD(P)-binding Rossmann-fold domains"/>
    <property type="match status" value="1"/>
</dbReference>
<gene>
    <name evidence="3" type="ORF">ENJ15_01775</name>
</gene>
<proteinExistence type="inferred from homology"/>
<dbReference type="PANTHER" id="PTHR43669">
    <property type="entry name" value="5-KETO-D-GLUCONATE 5-REDUCTASE"/>
    <property type="match status" value="1"/>
</dbReference>
<dbReference type="InterPro" id="IPR036291">
    <property type="entry name" value="NAD(P)-bd_dom_sf"/>
</dbReference>
<sequence>MKKTALLTGAGGSLGGAVLRELKQKNYHVFAAVRSQGRIIADDLCTPAIVDLSDEAQSADFVQRGLDLLGRFDAAVLTVGGFAMAPLEETSATDIEKMIRINFYSAWHIIRPLFAAMKKQGSGRIVLIGARPGLEPASGGAMAAYTLSKSLLITLSEILNAEGREAGIVTSVVIPSVIDTPANRRAMPDADFTRWVSPQSLAGVISFALESPDLREPLFKVYGDL</sequence>
<name>A0A7V5RN90_CALAY</name>
<comment type="similarity">
    <text evidence="1">Belongs to the short-chain dehydrogenases/reductases (SDR) family.</text>
</comment>
<dbReference type="Gene3D" id="3.40.50.720">
    <property type="entry name" value="NAD(P)-binding Rossmann-like Domain"/>
    <property type="match status" value="1"/>
</dbReference>
<dbReference type="PRINTS" id="PR00081">
    <property type="entry name" value="GDHRDH"/>
</dbReference>
<dbReference type="Proteomes" id="UP000885771">
    <property type="component" value="Unassembled WGS sequence"/>
</dbReference>
<evidence type="ECO:0000313" key="3">
    <source>
        <dbReference type="EMBL" id="HHM01713.1"/>
    </source>
</evidence>
<dbReference type="PANTHER" id="PTHR43669:SF8">
    <property type="entry name" value="SHORT-CHAIN TYPE DEHYDROGENASE_REDUCTASE-RELATED"/>
    <property type="match status" value="1"/>
</dbReference>
<dbReference type="EMBL" id="DRLI01000067">
    <property type="protein sequence ID" value="HHM01713.1"/>
    <property type="molecule type" value="Genomic_DNA"/>
</dbReference>
<dbReference type="GO" id="GO:0016491">
    <property type="term" value="F:oxidoreductase activity"/>
    <property type="evidence" value="ECO:0007669"/>
    <property type="project" value="UniProtKB-KW"/>
</dbReference>
<comment type="caution">
    <text evidence="3">The sequence shown here is derived from an EMBL/GenBank/DDBJ whole genome shotgun (WGS) entry which is preliminary data.</text>
</comment>
<organism evidence="3">
    <name type="scientific">Caldithrix abyssi</name>
    <dbReference type="NCBI Taxonomy" id="187145"/>
    <lineage>
        <taxon>Bacteria</taxon>
        <taxon>Pseudomonadati</taxon>
        <taxon>Calditrichota</taxon>
        <taxon>Calditrichia</taxon>
        <taxon>Calditrichales</taxon>
        <taxon>Calditrichaceae</taxon>
        <taxon>Caldithrix</taxon>
    </lineage>
</organism>
<dbReference type="InterPro" id="IPR002347">
    <property type="entry name" value="SDR_fam"/>
</dbReference>
<dbReference type="Pfam" id="PF00106">
    <property type="entry name" value="adh_short"/>
    <property type="match status" value="1"/>
</dbReference>
<accession>A0A7V5RN90</accession>
<protein>
    <submittedName>
        <fullName evidence="3">SDR family NAD(P)-dependent oxidoreductase</fullName>
    </submittedName>
</protein>
<reference evidence="3" key="1">
    <citation type="journal article" date="2020" name="mSystems">
        <title>Genome- and Community-Level Interaction Insights into Carbon Utilization and Element Cycling Functions of Hydrothermarchaeota in Hydrothermal Sediment.</title>
        <authorList>
            <person name="Zhou Z."/>
            <person name="Liu Y."/>
            <person name="Xu W."/>
            <person name="Pan J."/>
            <person name="Luo Z.H."/>
            <person name="Li M."/>
        </authorList>
    </citation>
    <scope>NUCLEOTIDE SEQUENCE [LARGE SCALE GENOMIC DNA]</scope>
    <source>
        <strain evidence="3">HyVt-460</strain>
    </source>
</reference>
<keyword evidence="2" id="KW-0560">Oxidoreductase</keyword>
<evidence type="ECO:0000256" key="1">
    <source>
        <dbReference type="ARBA" id="ARBA00006484"/>
    </source>
</evidence>
<dbReference type="AlphaFoldDB" id="A0A7V5RN90"/>
<evidence type="ECO:0000256" key="2">
    <source>
        <dbReference type="ARBA" id="ARBA00023002"/>
    </source>
</evidence>